<keyword evidence="2" id="KW-0732">Signal</keyword>
<protein>
    <submittedName>
        <fullName evidence="3">Uncharacterized protein</fullName>
    </submittedName>
</protein>
<keyword evidence="4" id="KW-1185">Reference proteome</keyword>
<feature type="signal peptide" evidence="2">
    <location>
        <begin position="1"/>
        <end position="19"/>
    </location>
</feature>
<feature type="compositionally biased region" description="Low complexity" evidence="1">
    <location>
        <begin position="138"/>
        <end position="151"/>
    </location>
</feature>
<evidence type="ECO:0000256" key="1">
    <source>
        <dbReference type="SAM" id="MobiDB-lite"/>
    </source>
</evidence>
<reference evidence="3" key="1">
    <citation type="journal article" date="2020" name="G3 (Bethesda)">
        <title>High-Quality Assemblies for Three Invasive Social Wasps from the &lt;i&gt;Vespula&lt;/i&gt; Genus.</title>
        <authorList>
            <person name="Harrop T.W.R."/>
            <person name="Guhlin J."/>
            <person name="McLaughlin G.M."/>
            <person name="Permina E."/>
            <person name="Stockwell P."/>
            <person name="Gilligan J."/>
            <person name="Le Lec M.F."/>
            <person name="Gruber M.A.M."/>
            <person name="Quinn O."/>
            <person name="Lovegrove M."/>
            <person name="Duncan E.J."/>
            <person name="Remnant E.J."/>
            <person name="Van Eeckhoven J."/>
            <person name="Graham B."/>
            <person name="Knapp R.A."/>
            <person name="Langford K.W."/>
            <person name="Kronenberg Z."/>
            <person name="Press M.O."/>
            <person name="Eacker S.M."/>
            <person name="Wilson-Rankin E.E."/>
            <person name="Purcell J."/>
            <person name="Lester P.J."/>
            <person name="Dearden P.K."/>
        </authorList>
    </citation>
    <scope>NUCLEOTIDE SEQUENCE</scope>
    <source>
        <strain evidence="3">Volc-1</strain>
    </source>
</reference>
<sequence>MSLGLESLIILVNCALWLGLPQDRAYNVREKDRIVNVMIAPACLLYGNVMRKIMRDLQGTSTFSRLSSSREVGISERRSPRKKGRCSRDEGLSESDRTYIPFPRTGSRTVAPPAFTVVPQNGRPSHLRPSRNVDEGSRSFIDSSSSTKSLSNGKLREGPIEKENTLDLIERIVVLDRSKTSTPDRWLAGILKERVVAVPLSPSPRVASEGWEEESDLASM</sequence>
<organism evidence="3 4">
    <name type="scientific">Vespula pensylvanica</name>
    <name type="common">Western yellow jacket</name>
    <name type="synonym">Wasp</name>
    <dbReference type="NCBI Taxonomy" id="30213"/>
    <lineage>
        <taxon>Eukaryota</taxon>
        <taxon>Metazoa</taxon>
        <taxon>Ecdysozoa</taxon>
        <taxon>Arthropoda</taxon>
        <taxon>Hexapoda</taxon>
        <taxon>Insecta</taxon>
        <taxon>Pterygota</taxon>
        <taxon>Neoptera</taxon>
        <taxon>Endopterygota</taxon>
        <taxon>Hymenoptera</taxon>
        <taxon>Apocrita</taxon>
        <taxon>Aculeata</taxon>
        <taxon>Vespoidea</taxon>
        <taxon>Vespidae</taxon>
        <taxon>Vespinae</taxon>
        <taxon>Vespula</taxon>
    </lineage>
</organism>
<feature type="compositionally biased region" description="Basic and acidic residues" evidence="1">
    <location>
        <begin position="86"/>
        <end position="97"/>
    </location>
</feature>
<proteinExistence type="predicted"/>
<feature type="region of interest" description="Disordered" evidence="1">
    <location>
        <begin position="68"/>
        <end position="158"/>
    </location>
</feature>
<evidence type="ECO:0000256" key="2">
    <source>
        <dbReference type="SAM" id="SignalP"/>
    </source>
</evidence>
<evidence type="ECO:0000313" key="4">
    <source>
        <dbReference type="Proteomes" id="UP000600918"/>
    </source>
</evidence>
<name>A0A834UAS6_VESPE</name>
<dbReference type="EMBL" id="JACSDY010000005">
    <property type="protein sequence ID" value="KAF7426949.1"/>
    <property type="molecule type" value="Genomic_DNA"/>
</dbReference>
<comment type="caution">
    <text evidence="3">The sequence shown here is derived from an EMBL/GenBank/DDBJ whole genome shotgun (WGS) entry which is preliminary data.</text>
</comment>
<feature type="chain" id="PRO_5032722263" evidence="2">
    <location>
        <begin position="20"/>
        <end position="220"/>
    </location>
</feature>
<accession>A0A834UAS6</accession>
<dbReference type="Proteomes" id="UP000600918">
    <property type="component" value="Unassembled WGS sequence"/>
</dbReference>
<dbReference type="AlphaFoldDB" id="A0A834UAS6"/>
<gene>
    <name evidence="3" type="ORF">H0235_006643</name>
</gene>
<evidence type="ECO:0000313" key="3">
    <source>
        <dbReference type="EMBL" id="KAF7426949.1"/>
    </source>
</evidence>